<gene>
    <name evidence="3" type="ORF">LIER_27044</name>
</gene>
<dbReference type="Pfam" id="PF25597">
    <property type="entry name" value="SH3_retrovirus"/>
    <property type="match status" value="1"/>
</dbReference>
<feature type="domain" description="Reverse transcriptase Ty1/copia-type" evidence="1">
    <location>
        <begin position="474"/>
        <end position="539"/>
    </location>
</feature>
<comment type="caution">
    <text evidence="3">The sequence shown here is derived from an EMBL/GenBank/DDBJ whole genome shotgun (WGS) entry which is preliminary data.</text>
</comment>
<keyword evidence="3" id="KW-0812">Transmembrane</keyword>
<reference evidence="3 4" key="1">
    <citation type="submission" date="2024-01" db="EMBL/GenBank/DDBJ databases">
        <title>The complete chloroplast genome sequence of Lithospermum erythrorhizon: insights into the phylogenetic relationship among Boraginaceae species and the maternal lineages of purple gromwells.</title>
        <authorList>
            <person name="Okada T."/>
            <person name="Watanabe K."/>
        </authorList>
    </citation>
    <scope>NUCLEOTIDE SEQUENCE [LARGE SCALE GENOMIC DNA]</scope>
</reference>
<dbReference type="InterPro" id="IPR057670">
    <property type="entry name" value="SH3_retrovirus"/>
</dbReference>
<name>A0AAV3RAN7_LITER</name>
<protein>
    <submittedName>
        <fullName evidence="3">Transmembrane signal receptor</fullName>
    </submittedName>
</protein>
<keyword evidence="4" id="KW-1185">Reference proteome</keyword>
<dbReference type="Pfam" id="PF07727">
    <property type="entry name" value="RVT_2"/>
    <property type="match status" value="1"/>
</dbReference>
<keyword evidence="3" id="KW-0472">Membrane</keyword>
<proteinExistence type="predicted"/>
<accession>A0AAV3RAN7</accession>
<evidence type="ECO:0000313" key="4">
    <source>
        <dbReference type="Proteomes" id="UP001454036"/>
    </source>
</evidence>
<dbReference type="Proteomes" id="UP001454036">
    <property type="component" value="Unassembled WGS sequence"/>
</dbReference>
<evidence type="ECO:0000259" key="2">
    <source>
        <dbReference type="Pfam" id="PF25597"/>
    </source>
</evidence>
<feature type="domain" description="Retroviral polymerase SH3-like" evidence="2">
    <location>
        <begin position="271"/>
        <end position="334"/>
    </location>
</feature>
<evidence type="ECO:0000259" key="1">
    <source>
        <dbReference type="Pfam" id="PF07727"/>
    </source>
</evidence>
<evidence type="ECO:0000313" key="3">
    <source>
        <dbReference type="EMBL" id="GAA0173422.1"/>
    </source>
</evidence>
<dbReference type="InterPro" id="IPR013103">
    <property type="entry name" value="RVT_2"/>
</dbReference>
<organism evidence="3 4">
    <name type="scientific">Lithospermum erythrorhizon</name>
    <name type="common">Purple gromwell</name>
    <name type="synonym">Lithospermum officinale var. erythrorhizon</name>
    <dbReference type="NCBI Taxonomy" id="34254"/>
    <lineage>
        <taxon>Eukaryota</taxon>
        <taxon>Viridiplantae</taxon>
        <taxon>Streptophyta</taxon>
        <taxon>Embryophyta</taxon>
        <taxon>Tracheophyta</taxon>
        <taxon>Spermatophyta</taxon>
        <taxon>Magnoliopsida</taxon>
        <taxon>eudicotyledons</taxon>
        <taxon>Gunneridae</taxon>
        <taxon>Pentapetalae</taxon>
        <taxon>asterids</taxon>
        <taxon>lamiids</taxon>
        <taxon>Boraginales</taxon>
        <taxon>Boraginaceae</taxon>
        <taxon>Boraginoideae</taxon>
        <taxon>Lithospermeae</taxon>
        <taxon>Lithospermum</taxon>
    </lineage>
</organism>
<keyword evidence="3" id="KW-0675">Receptor</keyword>
<dbReference type="EMBL" id="BAABME010008592">
    <property type="protein sequence ID" value="GAA0173422.1"/>
    <property type="molecule type" value="Genomic_DNA"/>
</dbReference>
<dbReference type="PANTHER" id="PTHR37610">
    <property type="entry name" value="CCHC-TYPE DOMAIN-CONTAINING PROTEIN"/>
    <property type="match status" value="1"/>
</dbReference>
<dbReference type="PANTHER" id="PTHR37610:SF40">
    <property type="entry name" value="OS01G0909600 PROTEIN"/>
    <property type="match status" value="1"/>
</dbReference>
<dbReference type="AlphaFoldDB" id="A0AAV3RAN7"/>
<sequence length="540" mass="62081">MNSMSKELSNGFMFSSSASELWKDIKEQFEGYSGPRLYELRMSIYSSKKGGDSIAMYYNKVKRLWDELACLKPNIVGLYVDEEKMMQFLMGLREEYDATRNQVVEQQRALQGVDLGNADNAVMHTRSYQNGGIVGFFDWWPKSTNEGFGRGKSSAVNNMVYQNEFNSDHNTPLENVMEGKKQWRRDSRSHNVLALGRQERGLYVLNFKSFSPSEIQHFNFMSSNSNSVNNAILSATYVINRLPTPILNWKSPYETLFLQPPNLEHLKVFGCLCFATCTETHKSKFQERSHHPVIFIGYPPNKKSFRYYDLMTNTVSVSRDIKFYESIFSFNDSSSSYLSSLVRNQHSRPCVLVDHYAVYDQDVVLVQETVFNDTQITQELAENVPIIHESGSSSSSKTVVSRHSHRSRKPSVWLNDYVVSSCSTSFDISSFTDAHMLFIANLSIIQEPSTYKQARFNHDWIQAMKAELKALEDNNTWELTNLPSGKNTIVCRWIYKVKYKADGTIDKYKARLVAKGYNKMEGIDYYESFSPVAKTVTVRF</sequence>